<proteinExistence type="predicted"/>
<evidence type="ECO:0000256" key="1">
    <source>
        <dbReference type="SAM" id="MobiDB-lite"/>
    </source>
</evidence>
<accession>A0ABS8VNX2</accession>
<comment type="caution">
    <text evidence="2">The sequence shown here is derived from an EMBL/GenBank/DDBJ whole genome shotgun (WGS) entry which is preliminary data.</text>
</comment>
<evidence type="ECO:0000313" key="2">
    <source>
        <dbReference type="EMBL" id="MCE0481298.1"/>
    </source>
</evidence>
<dbReference type="Proteomes" id="UP000823775">
    <property type="component" value="Unassembled WGS sequence"/>
</dbReference>
<evidence type="ECO:0000313" key="3">
    <source>
        <dbReference type="Proteomes" id="UP000823775"/>
    </source>
</evidence>
<keyword evidence="3" id="KW-1185">Reference proteome</keyword>
<dbReference type="EMBL" id="JACEIK010005354">
    <property type="protein sequence ID" value="MCE0481298.1"/>
    <property type="molecule type" value="Genomic_DNA"/>
</dbReference>
<reference evidence="2 3" key="1">
    <citation type="journal article" date="2021" name="BMC Genomics">
        <title>Datura genome reveals duplications of psychoactive alkaloid biosynthetic genes and high mutation rate following tissue culture.</title>
        <authorList>
            <person name="Rajewski A."/>
            <person name="Carter-House D."/>
            <person name="Stajich J."/>
            <person name="Litt A."/>
        </authorList>
    </citation>
    <scope>NUCLEOTIDE SEQUENCE [LARGE SCALE GENOMIC DNA]</scope>
    <source>
        <strain evidence="2">AR-01</strain>
    </source>
</reference>
<sequence>MHDDEMAYMYSTFDVERTPYDYDQDSCFHPLCIMATGSPIHNIMEIKNQEKEVATLKNMAKMSNEGNPSIYCLAFTTRSGKVLHSEPCMAIEEEKYDGEKLGPNVDVAPREVNDENSSEEVNEELKVEAPLPSTKPPIPKPSTEEPPKSQLKPLPSYLCYKFLGL</sequence>
<name>A0ABS8VNX2_DATST</name>
<gene>
    <name evidence="2" type="ORF">HAX54_038949</name>
</gene>
<organism evidence="2 3">
    <name type="scientific">Datura stramonium</name>
    <name type="common">Jimsonweed</name>
    <name type="synonym">Common thornapple</name>
    <dbReference type="NCBI Taxonomy" id="4076"/>
    <lineage>
        <taxon>Eukaryota</taxon>
        <taxon>Viridiplantae</taxon>
        <taxon>Streptophyta</taxon>
        <taxon>Embryophyta</taxon>
        <taxon>Tracheophyta</taxon>
        <taxon>Spermatophyta</taxon>
        <taxon>Magnoliopsida</taxon>
        <taxon>eudicotyledons</taxon>
        <taxon>Gunneridae</taxon>
        <taxon>Pentapetalae</taxon>
        <taxon>asterids</taxon>
        <taxon>lamiids</taxon>
        <taxon>Solanales</taxon>
        <taxon>Solanaceae</taxon>
        <taxon>Solanoideae</taxon>
        <taxon>Datureae</taxon>
        <taxon>Datura</taxon>
    </lineage>
</organism>
<feature type="region of interest" description="Disordered" evidence="1">
    <location>
        <begin position="99"/>
        <end position="153"/>
    </location>
</feature>
<protein>
    <submittedName>
        <fullName evidence="2">Uncharacterized protein</fullName>
    </submittedName>
</protein>